<dbReference type="EMBL" id="ASPP01003699">
    <property type="protein sequence ID" value="ETO33074.1"/>
    <property type="molecule type" value="Genomic_DNA"/>
</dbReference>
<dbReference type="Gene3D" id="3.40.50.300">
    <property type="entry name" value="P-loop containing nucleotide triphosphate hydrolases"/>
    <property type="match status" value="1"/>
</dbReference>
<dbReference type="Proteomes" id="UP000023152">
    <property type="component" value="Unassembled WGS sequence"/>
</dbReference>
<dbReference type="PRINTS" id="PR00449">
    <property type="entry name" value="RASTRNSFRMNG"/>
</dbReference>
<accession>X6P4R8</accession>
<protein>
    <submittedName>
        <fullName evidence="1">Uncharacterized protein</fullName>
    </submittedName>
</protein>
<evidence type="ECO:0000313" key="1">
    <source>
        <dbReference type="EMBL" id="ETO33074.1"/>
    </source>
</evidence>
<dbReference type="PANTHER" id="PTHR47979">
    <property type="entry name" value="DRAB11-RELATED"/>
    <property type="match status" value="1"/>
</dbReference>
<gene>
    <name evidence="1" type="ORF">RFI_04033</name>
</gene>
<proteinExistence type="predicted"/>
<dbReference type="SMART" id="SM00173">
    <property type="entry name" value="RAS"/>
    <property type="match status" value="1"/>
</dbReference>
<evidence type="ECO:0000313" key="2">
    <source>
        <dbReference type="Proteomes" id="UP000023152"/>
    </source>
</evidence>
<dbReference type="InterPro" id="IPR027417">
    <property type="entry name" value="P-loop_NTPase"/>
</dbReference>
<dbReference type="FunFam" id="3.40.50.300:FF:001447">
    <property type="entry name" value="Ras-related protein Rab-1B"/>
    <property type="match status" value="1"/>
</dbReference>
<dbReference type="SUPFAM" id="SSF52540">
    <property type="entry name" value="P-loop containing nucleoside triphosphate hydrolases"/>
    <property type="match status" value="1"/>
</dbReference>
<dbReference type="AlphaFoldDB" id="X6P4R8"/>
<dbReference type="SMART" id="SM00174">
    <property type="entry name" value="RHO"/>
    <property type="match status" value="1"/>
</dbReference>
<dbReference type="SMART" id="SM00175">
    <property type="entry name" value="RAB"/>
    <property type="match status" value="1"/>
</dbReference>
<dbReference type="OrthoDB" id="9989112at2759"/>
<dbReference type="InterPro" id="IPR001806">
    <property type="entry name" value="Small_GTPase"/>
</dbReference>
<dbReference type="InterPro" id="IPR050209">
    <property type="entry name" value="Rab_GTPases_membrane_traffic"/>
</dbReference>
<sequence>MCMVKIVYDVTRKETFENVREWLKEVDMFATKNNVVKVLVGNKIDLTKNRVISRSDGSAFAEANGMLFFEASAKTQQGVNDAFTELVEKILDSPSLLEDAKTPSKLINQKQDHSGCGCLLI</sequence>
<organism evidence="1 2">
    <name type="scientific">Reticulomyxa filosa</name>
    <dbReference type="NCBI Taxonomy" id="46433"/>
    <lineage>
        <taxon>Eukaryota</taxon>
        <taxon>Sar</taxon>
        <taxon>Rhizaria</taxon>
        <taxon>Retaria</taxon>
        <taxon>Foraminifera</taxon>
        <taxon>Monothalamids</taxon>
        <taxon>Reticulomyxidae</taxon>
        <taxon>Reticulomyxa</taxon>
    </lineage>
</organism>
<dbReference type="PROSITE" id="PS51421">
    <property type="entry name" value="RAS"/>
    <property type="match status" value="1"/>
</dbReference>
<dbReference type="GO" id="GO:0005525">
    <property type="term" value="F:GTP binding"/>
    <property type="evidence" value="ECO:0007669"/>
    <property type="project" value="InterPro"/>
</dbReference>
<dbReference type="Pfam" id="PF00071">
    <property type="entry name" value="Ras"/>
    <property type="match status" value="1"/>
</dbReference>
<keyword evidence="2" id="KW-1185">Reference proteome</keyword>
<dbReference type="PROSITE" id="PS51419">
    <property type="entry name" value="RAB"/>
    <property type="match status" value="1"/>
</dbReference>
<name>X6P4R8_RETFI</name>
<dbReference type="GO" id="GO:0003924">
    <property type="term" value="F:GTPase activity"/>
    <property type="evidence" value="ECO:0007669"/>
    <property type="project" value="InterPro"/>
</dbReference>
<reference evidence="1 2" key="1">
    <citation type="journal article" date="2013" name="Curr. Biol.">
        <title>The Genome of the Foraminiferan Reticulomyxa filosa.</title>
        <authorList>
            <person name="Glockner G."/>
            <person name="Hulsmann N."/>
            <person name="Schleicher M."/>
            <person name="Noegel A.A."/>
            <person name="Eichinger L."/>
            <person name="Gallinger C."/>
            <person name="Pawlowski J."/>
            <person name="Sierra R."/>
            <person name="Euteneuer U."/>
            <person name="Pillet L."/>
            <person name="Moustafa A."/>
            <person name="Platzer M."/>
            <person name="Groth M."/>
            <person name="Szafranski K."/>
            <person name="Schliwa M."/>
        </authorList>
    </citation>
    <scope>NUCLEOTIDE SEQUENCE [LARGE SCALE GENOMIC DNA]</scope>
</reference>
<comment type="caution">
    <text evidence="1">The sequence shown here is derived from an EMBL/GenBank/DDBJ whole genome shotgun (WGS) entry which is preliminary data.</text>
</comment>
<dbReference type="OMA" id="GVNDAFT"/>